<feature type="signal peptide" evidence="10">
    <location>
        <begin position="1"/>
        <end position="22"/>
    </location>
</feature>
<dbReference type="InterPro" id="IPR036942">
    <property type="entry name" value="Beta-barrel_TonB_sf"/>
</dbReference>
<dbReference type="Pfam" id="PF13715">
    <property type="entry name" value="CarbopepD_reg_2"/>
    <property type="match status" value="1"/>
</dbReference>
<organism evidence="13 14">
    <name type="scientific">Ohtaekwangia koreensis</name>
    <dbReference type="NCBI Taxonomy" id="688867"/>
    <lineage>
        <taxon>Bacteria</taxon>
        <taxon>Pseudomonadati</taxon>
        <taxon>Bacteroidota</taxon>
        <taxon>Cytophagia</taxon>
        <taxon>Cytophagales</taxon>
        <taxon>Fulvivirgaceae</taxon>
        <taxon>Ohtaekwangia</taxon>
    </lineage>
</organism>
<dbReference type="Gene3D" id="2.60.40.1120">
    <property type="entry name" value="Carboxypeptidase-like, regulatory domain"/>
    <property type="match status" value="1"/>
</dbReference>
<comment type="similarity">
    <text evidence="8 9">Belongs to the TonB-dependent receptor family.</text>
</comment>
<dbReference type="GO" id="GO:0009279">
    <property type="term" value="C:cell outer membrane"/>
    <property type="evidence" value="ECO:0007669"/>
    <property type="project" value="UniProtKB-SubCell"/>
</dbReference>
<keyword evidence="3 8" id="KW-1134">Transmembrane beta strand</keyword>
<comment type="subcellular location">
    <subcellularLocation>
        <location evidence="1 8">Cell outer membrane</location>
        <topology evidence="1 8">Multi-pass membrane protein</topology>
    </subcellularLocation>
</comment>
<evidence type="ECO:0000256" key="9">
    <source>
        <dbReference type="RuleBase" id="RU003357"/>
    </source>
</evidence>
<protein>
    <submittedName>
        <fullName evidence="13">TonB-dependent Receptor Plug Domain</fullName>
    </submittedName>
</protein>
<reference evidence="13 14" key="1">
    <citation type="submission" date="2017-02" db="EMBL/GenBank/DDBJ databases">
        <authorList>
            <person name="Peterson S.W."/>
        </authorList>
    </citation>
    <scope>NUCLEOTIDE SEQUENCE [LARGE SCALE GENOMIC DNA]</scope>
    <source>
        <strain evidence="13 14">DSM 25262</strain>
    </source>
</reference>
<feature type="domain" description="TonB-dependent receptor plug" evidence="12">
    <location>
        <begin position="273"/>
        <end position="353"/>
    </location>
</feature>
<dbReference type="RefSeq" id="WP_079688338.1">
    <property type="nucleotide sequence ID" value="NZ_FUZU01000002.1"/>
</dbReference>
<feature type="domain" description="TonB-dependent receptor-like beta-barrel" evidence="11">
    <location>
        <begin position="437"/>
        <end position="879"/>
    </location>
</feature>
<evidence type="ECO:0000256" key="4">
    <source>
        <dbReference type="ARBA" id="ARBA00022692"/>
    </source>
</evidence>
<keyword evidence="14" id="KW-1185">Reference proteome</keyword>
<name>A0A1T5LSG3_9BACT</name>
<dbReference type="InterPro" id="IPR008969">
    <property type="entry name" value="CarboxyPept-like_regulatory"/>
</dbReference>
<dbReference type="InterPro" id="IPR000531">
    <property type="entry name" value="Beta-barrel_TonB"/>
</dbReference>
<keyword evidence="7 8" id="KW-0998">Cell outer membrane</keyword>
<dbReference type="InterPro" id="IPR012910">
    <property type="entry name" value="Plug_dom"/>
</dbReference>
<keyword evidence="10" id="KW-0732">Signal</keyword>
<evidence type="ECO:0000256" key="7">
    <source>
        <dbReference type="ARBA" id="ARBA00023237"/>
    </source>
</evidence>
<feature type="chain" id="PRO_5013387082" evidence="10">
    <location>
        <begin position="23"/>
        <end position="918"/>
    </location>
</feature>
<dbReference type="Gene3D" id="2.40.170.20">
    <property type="entry name" value="TonB-dependent receptor, beta-barrel domain"/>
    <property type="match status" value="1"/>
</dbReference>
<evidence type="ECO:0000313" key="13">
    <source>
        <dbReference type="EMBL" id="SKC78913.1"/>
    </source>
</evidence>
<keyword evidence="4 8" id="KW-0812">Transmembrane</keyword>
<proteinExistence type="inferred from homology"/>
<keyword evidence="6 8" id="KW-0472">Membrane</keyword>
<dbReference type="InterPro" id="IPR039426">
    <property type="entry name" value="TonB-dep_rcpt-like"/>
</dbReference>
<evidence type="ECO:0000256" key="5">
    <source>
        <dbReference type="ARBA" id="ARBA00023077"/>
    </source>
</evidence>
<dbReference type="EMBL" id="FUZU01000002">
    <property type="protein sequence ID" value="SKC78913.1"/>
    <property type="molecule type" value="Genomic_DNA"/>
</dbReference>
<keyword evidence="13" id="KW-0675">Receptor</keyword>
<dbReference type="SUPFAM" id="SSF56935">
    <property type="entry name" value="Porins"/>
    <property type="match status" value="1"/>
</dbReference>
<evidence type="ECO:0000259" key="12">
    <source>
        <dbReference type="Pfam" id="PF07715"/>
    </source>
</evidence>
<gene>
    <name evidence="13" type="ORF">SAMN05660236_3833</name>
</gene>
<evidence type="ECO:0000256" key="2">
    <source>
        <dbReference type="ARBA" id="ARBA00022448"/>
    </source>
</evidence>
<evidence type="ECO:0000259" key="11">
    <source>
        <dbReference type="Pfam" id="PF00593"/>
    </source>
</evidence>
<evidence type="ECO:0000256" key="8">
    <source>
        <dbReference type="PROSITE-ProRule" id="PRU01360"/>
    </source>
</evidence>
<accession>A0A1T5LSG3</accession>
<evidence type="ECO:0000256" key="10">
    <source>
        <dbReference type="SAM" id="SignalP"/>
    </source>
</evidence>
<dbReference type="OrthoDB" id="1111684at2"/>
<dbReference type="Pfam" id="PF07715">
    <property type="entry name" value="Plug"/>
    <property type="match status" value="1"/>
</dbReference>
<sequence length="918" mass="103607">MTRKLPSLLFIFIFLLTATAFSQRSTRITAEFTSATFQQVVTTIEEQTNYRLAFNPSWTDSLVVNLSVSNEEVASVLSKIFADTEFHYNIYQDNIYITRERQILTELPLDFFGQGNVTARPTATFDYTDFEQREKKKKLAEEKLYNIGPKSDNLQGKATLAGTIRDTKSGEPVIGASVFVENPMIGASTDQFGHYSLTLPKGQHILKIKSIGMKNTHRQIMLYNNGRLDIEIDEDITPLKEVVVESDRDARVTGMQMGMEKLDIKTMKQMPLALGETDIMKVVLTLPGVQTVGEGTVGLNVRGGATNQNLILYNDATVYNPSHLFGFFSTFNPDVLKNVELYKSGINAEYGGRLSSVLDVHTREGNLKKISGSGGISPITGRFSLEGPIIKDKTSFLLGVRSTYSDWILDRVKTKELKNSDASFYDLNASISHKINDDNNVYISGYMSRDRFKLNTDTAYTYSDRNASLKWKHIFNPKLYGVLTGTYSRYEYSVTSNSNPVNAFKMDFAIKQWNAKADLNYFPNAKHTITAGAGVTRYGLSPGNYQPHGSESIVTPDVLQDEQALESAVYIGENFEITPSLSIYAGLRYSYYQSYGPREVYRYAPGVPRQESTIQDTVQYGSGPIATYHGAEPRFSVRYLLSDNASLKFSYNRMRQYIQMLSNTTVIAPTDIWKLSDSYTRPQIGDQISLGFYKNMRGNMIETSVEGYYKKIQDATDFKDGASLLLNHHIETDILNAQGKAYGVEFMVKKSTGKLNGWISYTYSRTMLKTAGATSTETINNGTYYPSSYDKPHAVNFIGNYKFSRRFNFSLNMVYSTGRPITLPIAKYDLGGTLRVYYSDRNAFRIPDYFRTDISINVEGNHKVRKLAHSSWTFAVYNLLGRENAYSVYFVSEKGKINGYKMSIFARPIPTITYNFKF</sequence>
<evidence type="ECO:0000313" key="14">
    <source>
        <dbReference type="Proteomes" id="UP000190961"/>
    </source>
</evidence>
<dbReference type="Pfam" id="PF00593">
    <property type="entry name" value="TonB_dep_Rec_b-barrel"/>
    <property type="match status" value="1"/>
</dbReference>
<dbReference type="InterPro" id="IPR037066">
    <property type="entry name" value="Plug_dom_sf"/>
</dbReference>
<dbReference type="Gene3D" id="2.170.130.10">
    <property type="entry name" value="TonB-dependent receptor, plug domain"/>
    <property type="match status" value="1"/>
</dbReference>
<dbReference type="STRING" id="688867.SAMN05660236_3833"/>
<evidence type="ECO:0000256" key="6">
    <source>
        <dbReference type="ARBA" id="ARBA00023136"/>
    </source>
</evidence>
<dbReference type="Proteomes" id="UP000190961">
    <property type="component" value="Unassembled WGS sequence"/>
</dbReference>
<keyword evidence="5 9" id="KW-0798">TonB box</keyword>
<dbReference type="AlphaFoldDB" id="A0A1T5LSG3"/>
<evidence type="ECO:0000256" key="1">
    <source>
        <dbReference type="ARBA" id="ARBA00004571"/>
    </source>
</evidence>
<keyword evidence="2 8" id="KW-0813">Transport</keyword>
<evidence type="ECO:0000256" key="3">
    <source>
        <dbReference type="ARBA" id="ARBA00022452"/>
    </source>
</evidence>
<dbReference type="PROSITE" id="PS52016">
    <property type="entry name" value="TONB_DEPENDENT_REC_3"/>
    <property type="match status" value="1"/>
</dbReference>
<dbReference type="SUPFAM" id="SSF49464">
    <property type="entry name" value="Carboxypeptidase regulatory domain-like"/>
    <property type="match status" value="1"/>
</dbReference>